<organism evidence="1 2">
    <name type="scientific">Hyalomma asiaticum</name>
    <name type="common">Tick</name>
    <dbReference type="NCBI Taxonomy" id="266040"/>
    <lineage>
        <taxon>Eukaryota</taxon>
        <taxon>Metazoa</taxon>
        <taxon>Ecdysozoa</taxon>
        <taxon>Arthropoda</taxon>
        <taxon>Chelicerata</taxon>
        <taxon>Arachnida</taxon>
        <taxon>Acari</taxon>
        <taxon>Parasitiformes</taxon>
        <taxon>Ixodida</taxon>
        <taxon>Ixodoidea</taxon>
        <taxon>Ixodidae</taxon>
        <taxon>Hyalomminae</taxon>
        <taxon>Hyalomma</taxon>
    </lineage>
</organism>
<evidence type="ECO:0000313" key="2">
    <source>
        <dbReference type="Proteomes" id="UP000821845"/>
    </source>
</evidence>
<proteinExistence type="predicted"/>
<evidence type="ECO:0000313" key="1">
    <source>
        <dbReference type="EMBL" id="KAH6940671.1"/>
    </source>
</evidence>
<protein>
    <submittedName>
        <fullName evidence="1">Uncharacterized protein</fullName>
    </submittedName>
</protein>
<reference evidence="1" key="1">
    <citation type="submission" date="2020-05" db="EMBL/GenBank/DDBJ databases">
        <title>Large-scale comparative analyses of tick genomes elucidate their genetic diversity and vector capacities.</title>
        <authorList>
            <person name="Jia N."/>
            <person name="Wang J."/>
            <person name="Shi W."/>
            <person name="Du L."/>
            <person name="Sun Y."/>
            <person name="Zhan W."/>
            <person name="Jiang J."/>
            <person name="Wang Q."/>
            <person name="Zhang B."/>
            <person name="Ji P."/>
            <person name="Sakyi L.B."/>
            <person name="Cui X."/>
            <person name="Yuan T."/>
            <person name="Jiang B."/>
            <person name="Yang W."/>
            <person name="Lam T.T.-Y."/>
            <person name="Chang Q."/>
            <person name="Ding S."/>
            <person name="Wang X."/>
            <person name="Zhu J."/>
            <person name="Ruan X."/>
            <person name="Zhao L."/>
            <person name="Wei J."/>
            <person name="Que T."/>
            <person name="Du C."/>
            <person name="Cheng J."/>
            <person name="Dai P."/>
            <person name="Han X."/>
            <person name="Huang E."/>
            <person name="Gao Y."/>
            <person name="Liu J."/>
            <person name="Shao H."/>
            <person name="Ye R."/>
            <person name="Li L."/>
            <person name="Wei W."/>
            <person name="Wang X."/>
            <person name="Wang C."/>
            <person name="Yang T."/>
            <person name="Huo Q."/>
            <person name="Li W."/>
            <person name="Guo W."/>
            <person name="Chen H."/>
            <person name="Zhou L."/>
            <person name="Ni X."/>
            <person name="Tian J."/>
            <person name="Zhou Y."/>
            <person name="Sheng Y."/>
            <person name="Liu T."/>
            <person name="Pan Y."/>
            <person name="Xia L."/>
            <person name="Li J."/>
            <person name="Zhao F."/>
            <person name="Cao W."/>
        </authorList>
    </citation>
    <scope>NUCLEOTIDE SEQUENCE</scope>
    <source>
        <strain evidence="1">Hyas-2018</strain>
    </source>
</reference>
<dbReference type="Proteomes" id="UP000821845">
    <property type="component" value="Chromosome 11"/>
</dbReference>
<name>A0ACB7T3E4_HYAAI</name>
<dbReference type="EMBL" id="CM023491">
    <property type="protein sequence ID" value="KAH6940671.1"/>
    <property type="molecule type" value="Genomic_DNA"/>
</dbReference>
<keyword evidence="2" id="KW-1185">Reference proteome</keyword>
<comment type="caution">
    <text evidence="1">The sequence shown here is derived from an EMBL/GenBank/DDBJ whole genome shotgun (WGS) entry which is preliminary data.</text>
</comment>
<gene>
    <name evidence="1" type="ORF">HPB50_004644</name>
</gene>
<sequence>MCAAVEAMRTNGTHPGVNGSDKGDDMITACFEAAHLFSDDGRQREFAPAAAVRAMPGLREQRTTRQYCDVVFRASDGVEIWAHRFVMSAKYSGCYALFTVARDRMTPEQKDDWTPPIRAVLKDLEGDMIELLVAFAYYTPLYERVNQRNVVKVLDLSEMLKIPRMRDHCLKTLKQDLAPENCIGTYHLGTSRGYQYLSEEAFRYFLRNFDKVWRNSAQFEALTPEEMRTILEDNRLYAPSELEDVLKAILKWVSADVDQRKGYLAKFLPLVRFAHCSAAEFEMVFTFPEVHGDGDSLEVLGAIHQSLTGNSLLVGHVAGVDLSSKLWLTPRLPKDILFLFGGWTTGASNVMHTYNCRARTWRVMGHQYTTPRAYHGAAVINSCIYYVGGFNGRECYHSVVCFDVPMNRWSAKANMAYARCYVSVVVLDGHIYAMGGFDGRARTNTVERAGGFTGIWVVDNVECYDPSTNAWTRVLTMSTPRSGLRVVVHNDALYIIGGYNGNDRLSSMELLDVRRGQFTRLPSMLQAKSNFSAVILEGNIYTIGGFDGNVYVNH</sequence>
<accession>A0ACB7T3E4</accession>